<dbReference type="AlphaFoldDB" id="A0A199NYP7"/>
<gene>
    <name evidence="1" type="ORF">A6R73_04615</name>
</gene>
<protein>
    <submittedName>
        <fullName evidence="1">Uncharacterized protein</fullName>
    </submittedName>
</protein>
<dbReference type="Proteomes" id="UP000093858">
    <property type="component" value="Unassembled WGS sequence"/>
</dbReference>
<name>A0A199NYP7_9XANT</name>
<accession>A0A199NYP7</accession>
<organism evidence="1 2">
    <name type="scientific">Xanthomonas graminis pv. poae</name>
    <dbReference type="NCBI Taxonomy" id="227946"/>
    <lineage>
        <taxon>Bacteria</taxon>
        <taxon>Pseudomonadati</taxon>
        <taxon>Pseudomonadota</taxon>
        <taxon>Gammaproteobacteria</taxon>
        <taxon>Lysobacterales</taxon>
        <taxon>Lysobacteraceae</taxon>
        <taxon>Xanthomonas</taxon>
        <taxon>Xanthomonas translucens group</taxon>
        <taxon>Xanthomonas graminis</taxon>
    </lineage>
</organism>
<proteinExistence type="predicted"/>
<dbReference type="EMBL" id="LWSU01000244">
    <property type="protein sequence ID" value="OAX54139.1"/>
    <property type="molecule type" value="Genomic_DNA"/>
</dbReference>
<evidence type="ECO:0000313" key="1">
    <source>
        <dbReference type="EMBL" id="OAX54139.1"/>
    </source>
</evidence>
<evidence type="ECO:0000313" key="2">
    <source>
        <dbReference type="Proteomes" id="UP000093858"/>
    </source>
</evidence>
<sequence length="118" mass="13412">MRRLHSADDSIPPSDFRACLVAAVLRQQLANGSGIVTRRRISPGNLADRIAEIRERMPGIGRIESMLQLVPQNEDKLSRCRQLSAWRCGQPCQWQAHGMVLSIIFTTSVRVRQRYDLL</sequence>
<comment type="caution">
    <text evidence="1">The sequence shown here is derived from an EMBL/GenBank/DDBJ whole genome shotgun (WGS) entry which is preliminary data.</text>
</comment>
<reference evidence="1 2" key="1">
    <citation type="submission" date="2016-04" db="EMBL/GenBank/DDBJ databases">
        <title>Xanthomonas translucens phylogeny.</title>
        <authorList>
            <person name="Langlois P."/>
        </authorList>
    </citation>
    <scope>NUCLEOTIDE SEQUENCE [LARGE SCALE GENOMIC DNA]</scope>
    <source>
        <strain evidence="1 2">B99</strain>
    </source>
</reference>